<accession>L0H1S0</accession>
<dbReference type="InterPro" id="IPR009057">
    <property type="entry name" value="Homeodomain-like_sf"/>
</dbReference>
<dbReference type="KEGG" id="tmb:Thimo_2813"/>
<dbReference type="STRING" id="765912.Thimo_2813"/>
<dbReference type="PANTHER" id="PTHR46796:SF6">
    <property type="entry name" value="ARAC SUBFAMILY"/>
    <property type="match status" value="1"/>
</dbReference>
<keyword evidence="6" id="KW-1185">Reference proteome</keyword>
<dbReference type="InterPro" id="IPR018060">
    <property type="entry name" value="HTH_AraC"/>
</dbReference>
<evidence type="ECO:0000313" key="6">
    <source>
        <dbReference type="Proteomes" id="UP000010816"/>
    </source>
</evidence>
<reference evidence="5 6" key="1">
    <citation type="submission" date="2011-09" db="EMBL/GenBank/DDBJ databases">
        <title>Complete sequence of chromosome of Thioflavicoccus mobilis 8321.</title>
        <authorList>
            <consortium name="US DOE Joint Genome Institute"/>
            <person name="Lucas S."/>
            <person name="Han J."/>
            <person name="Lapidus A."/>
            <person name="Cheng J.-F."/>
            <person name="Goodwin L."/>
            <person name="Pitluck S."/>
            <person name="Peters L."/>
            <person name="Ovchinnikova G."/>
            <person name="Lu M."/>
            <person name="Detter J.C."/>
            <person name="Han C."/>
            <person name="Tapia R."/>
            <person name="Land M."/>
            <person name="Hauser L."/>
            <person name="Kyrpides N."/>
            <person name="Ivanova N."/>
            <person name="Pagani I."/>
            <person name="Vogl K."/>
            <person name="Liu Z."/>
            <person name="Imhoff J."/>
            <person name="Thiel V."/>
            <person name="Frigaard N.-U."/>
            <person name="Bryant D."/>
            <person name="Woyke T."/>
        </authorList>
    </citation>
    <scope>NUCLEOTIDE SEQUENCE [LARGE SCALE GENOMIC DNA]</scope>
    <source>
        <strain evidence="5 6">8321</strain>
    </source>
</reference>
<dbReference type="PANTHER" id="PTHR46796">
    <property type="entry name" value="HTH-TYPE TRANSCRIPTIONAL ACTIVATOR RHAS-RELATED"/>
    <property type="match status" value="1"/>
</dbReference>
<dbReference type="SUPFAM" id="SSF46689">
    <property type="entry name" value="Homeodomain-like"/>
    <property type="match status" value="1"/>
</dbReference>
<keyword evidence="3" id="KW-0804">Transcription</keyword>
<feature type="domain" description="HTH araC/xylS-type" evidence="4">
    <location>
        <begin position="213"/>
        <end position="314"/>
    </location>
</feature>
<dbReference type="Gene3D" id="1.10.10.60">
    <property type="entry name" value="Homeodomain-like"/>
    <property type="match status" value="1"/>
</dbReference>
<dbReference type="GO" id="GO:0003700">
    <property type="term" value="F:DNA-binding transcription factor activity"/>
    <property type="evidence" value="ECO:0007669"/>
    <property type="project" value="InterPro"/>
</dbReference>
<dbReference type="GO" id="GO:0043565">
    <property type="term" value="F:sequence-specific DNA binding"/>
    <property type="evidence" value="ECO:0007669"/>
    <property type="project" value="InterPro"/>
</dbReference>
<gene>
    <name evidence="5" type="ORF">Thimo_2813</name>
</gene>
<evidence type="ECO:0000256" key="3">
    <source>
        <dbReference type="ARBA" id="ARBA00023163"/>
    </source>
</evidence>
<dbReference type="SMART" id="SM00342">
    <property type="entry name" value="HTH_ARAC"/>
    <property type="match status" value="1"/>
</dbReference>
<dbReference type="eggNOG" id="COG2207">
    <property type="taxonomic scope" value="Bacteria"/>
</dbReference>
<organism evidence="5 6">
    <name type="scientific">Thioflavicoccus mobilis 8321</name>
    <dbReference type="NCBI Taxonomy" id="765912"/>
    <lineage>
        <taxon>Bacteria</taxon>
        <taxon>Pseudomonadati</taxon>
        <taxon>Pseudomonadota</taxon>
        <taxon>Gammaproteobacteria</taxon>
        <taxon>Chromatiales</taxon>
        <taxon>Chromatiaceae</taxon>
        <taxon>Thioflavicoccus</taxon>
    </lineage>
</organism>
<dbReference type="PROSITE" id="PS01124">
    <property type="entry name" value="HTH_ARAC_FAMILY_2"/>
    <property type="match status" value="1"/>
</dbReference>
<name>L0H1S0_9GAMM</name>
<evidence type="ECO:0000256" key="2">
    <source>
        <dbReference type="ARBA" id="ARBA00023125"/>
    </source>
</evidence>
<dbReference type="InterPro" id="IPR035418">
    <property type="entry name" value="AraC-bd_2"/>
</dbReference>
<dbReference type="Pfam" id="PF14525">
    <property type="entry name" value="AraC_binding_2"/>
    <property type="match status" value="1"/>
</dbReference>
<sequence>MPPSTISSSLAKIPDAPQQQPYASLVEALRQVVTSSQEVPRDPETTPFVAIQDIGRTEIIWARGGPIDFSIGADEITAPLTVQVLLTGRAVVRQGDEVLELKAGDLCLTRGARPLAMTLVEPFEIALVNVPEQEFAERFPLWRLALMKAIPGSAGAPAVLRDAIESLQRWRDTLGASGTQGIANALVDLVGAVVCFAVPANSDCIQRSLYQRERVKRFAQENLRNPDLSVEQIADAVKLSARQIHRLFANEPMSLMRWVWLQRLENCHRELRDVASANRSISDIAYAWGFNDQAHFSRAFRRQFGVAPREVRRQGRLDAALDRLTAPPLQRT</sequence>
<keyword evidence="2 5" id="KW-0238">DNA-binding</keyword>
<protein>
    <submittedName>
        <fullName evidence="5">Transcriptional regulator containing an amidase domain and an AraC-type DNA-binding HTH domain</fullName>
    </submittedName>
</protein>
<dbReference type="Pfam" id="PF12833">
    <property type="entry name" value="HTH_18"/>
    <property type="match status" value="1"/>
</dbReference>
<dbReference type="EMBL" id="CP003051">
    <property type="protein sequence ID" value="AGA91519.1"/>
    <property type="molecule type" value="Genomic_DNA"/>
</dbReference>
<evidence type="ECO:0000256" key="1">
    <source>
        <dbReference type="ARBA" id="ARBA00023015"/>
    </source>
</evidence>
<evidence type="ECO:0000259" key="4">
    <source>
        <dbReference type="PROSITE" id="PS01124"/>
    </source>
</evidence>
<keyword evidence="1" id="KW-0805">Transcription regulation</keyword>
<dbReference type="AlphaFoldDB" id="L0H1S0"/>
<dbReference type="InterPro" id="IPR050204">
    <property type="entry name" value="AraC_XylS_family_regulators"/>
</dbReference>
<evidence type="ECO:0000313" key="5">
    <source>
        <dbReference type="EMBL" id="AGA91519.1"/>
    </source>
</evidence>
<dbReference type="HOGENOM" id="CLU_049704_4_1_6"/>
<dbReference type="PRINTS" id="PR00032">
    <property type="entry name" value="HTHARAC"/>
</dbReference>
<dbReference type="Proteomes" id="UP000010816">
    <property type="component" value="Chromosome"/>
</dbReference>
<proteinExistence type="predicted"/>
<dbReference type="InterPro" id="IPR020449">
    <property type="entry name" value="Tscrpt_reg_AraC-type_HTH"/>
</dbReference>